<name>A3ZV06_9BACT</name>
<dbReference type="Pfam" id="PF10091">
    <property type="entry name" value="Glycoamylase"/>
    <property type="match status" value="1"/>
</dbReference>
<feature type="domain" description="Glycoamylase-like" evidence="1">
    <location>
        <begin position="177"/>
        <end position="398"/>
    </location>
</feature>
<dbReference type="GO" id="GO:0005975">
    <property type="term" value="P:carbohydrate metabolic process"/>
    <property type="evidence" value="ECO:0007669"/>
    <property type="project" value="InterPro"/>
</dbReference>
<dbReference type="Proteomes" id="UP000004358">
    <property type="component" value="Unassembled WGS sequence"/>
</dbReference>
<accession>A3ZV06</accession>
<evidence type="ECO:0000313" key="2">
    <source>
        <dbReference type="EMBL" id="EAQ79742.1"/>
    </source>
</evidence>
<gene>
    <name evidence="2" type="ORF">DSM3645_24575</name>
</gene>
<reference evidence="2 3" key="1">
    <citation type="submission" date="2006-02" db="EMBL/GenBank/DDBJ databases">
        <authorList>
            <person name="Amann R."/>
            <person name="Ferriera S."/>
            <person name="Johnson J."/>
            <person name="Kravitz S."/>
            <person name="Halpern A."/>
            <person name="Remington K."/>
            <person name="Beeson K."/>
            <person name="Tran B."/>
            <person name="Rogers Y.-H."/>
            <person name="Friedman R."/>
            <person name="Venter J.C."/>
        </authorList>
    </citation>
    <scope>NUCLEOTIDE SEQUENCE [LARGE SCALE GENOMIC DNA]</scope>
    <source>
        <strain evidence="2 3">DSM 3645</strain>
    </source>
</reference>
<dbReference type="RefSeq" id="WP_002652812.1">
    <property type="nucleotide sequence ID" value="NZ_CH672376.1"/>
</dbReference>
<dbReference type="AlphaFoldDB" id="A3ZV06"/>
<dbReference type="Gene3D" id="1.50.10.140">
    <property type="match status" value="1"/>
</dbReference>
<dbReference type="SUPFAM" id="SSF48208">
    <property type="entry name" value="Six-hairpin glycosidases"/>
    <property type="match status" value="1"/>
</dbReference>
<dbReference type="HOGENOM" id="CLU_023287_0_1_0"/>
<proteinExistence type="predicted"/>
<dbReference type="InterPro" id="IPR016883">
    <property type="entry name" value="UCP028431"/>
</dbReference>
<dbReference type="InterPro" id="IPR019282">
    <property type="entry name" value="Glycoamylase-like_cons_dom"/>
</dbReference>
<dbReference type="InterPro" id="IPR008928">
    <property type="entry name" value="6-hairpin_glycosidase_sf"/>
</dbReference>
<protein>
    <recommendedName>
        <fullName evidence="1">Glycoamylase-like domain-containing protein</fullName>
    </recommendedName>
</protein>
<dbReference type="PIRSF" id="PIRSF028431">
    <property type="entry name" value="UCP028431"/>
    <property type="match status" value="1"/>
</dbReference>
<dbReference type="EMBL" id="AANZ01000013">
    <property type="protein sequence ID" value="EAQ79742.1"/>
    <property type="molecule type" value="Genomic_DNA"/>
</dbReference>
<comment type="caution">
    <text evidence="2">The sequence shown here is derived from an EMBL/GenBank/DDBJ whole genome shotgun (WGS) entry which is preliminary data.</text>
</comment>
<dbReference type="STRING" id="314230.DSM3645_24575"/>
<sequence length="445" mass="49346">MSSEPALGQPGETFVRDMQRRCYRYFLEAVDPQTQLVADRARADGSGYSAHASSAACGFGLAAHAVAAQYKWASHSEIQERVRTMLNSLVNLAPHENGFVYHFFDAKTGARAMQSESSTVDTALMLAGALTASVAFSDDAEIAELSDELYRRVDWRWMLGANGCLHMGYKPETGILPYQWDQYSEHFILLLLAIGAPSNPIPAASWNAWRREPVLEHNGDKFLGYPPLFVHQYPMAFFKFQDYRSPGGRNYWENAVVAHKAQLSFMTSLSERFPEQLGHYGRDLWGITSSDSQTGYRDWGGPYKNGRIEPDRGIDGTIVPSAAAGGLAAVPEEALRTLEYQKAQFGDKIYGRYGFVNAFNPATGWVDSDVIGIDTGISLLMGENMLTGNVWNMFMQHPAATRALKLARFTDVKARTPRSLAETDRSIRTQETIHVSVAETGSETP</sequence>
<dbReference type="eggNOG" id="COG5368">
    <property type="taxonomic scope" value="Bacteria"/>
</dbReference>
<evidence type="ECO:0000313" key="3">
    <source>
        <dbReference type="Proteomes" id="UP000004358"/>
    </source>
</evidence>
<organism evidence="2 3">
    <name type="scientific">Blastopirellula marina DSM 3645</name>
    <dbReference type="NCBI Taxonomy" id="314230"/>
    <lineage>
        <taxon>Bacteria</taxon>
        <taxon>Pseudomonadati</taxon>
        <taxon>Planctomycetota</taxon>
        <taxon>Planctomycetia</taxon>
        <taxon>Pirellulales</taxon>
        <taxon>Pirellulaceae</taxon>
        <taxon>Blastopirellula</taxon>
    </lineage>
</organism>
<evidence type="ECO:0000259" key="1">
    <source>
        <dbReference type="Pfam" id="PF10091"/>
    </source>
</evidence>